<dbReference type="EMBL" id="JAUTXT010000030">
    <property type="protein sequence ID" value="KAK3672745.1"/>
    <property type="molecule type" value="Genomic_DNA"/>
</dbReference>
<reference evidence="1" key="1">
    <citation type="submission" date="2023-07" db="EMBL/GenBank/DDBJ databases">
        <title>Black Yeasts Isolated from many extreme environments.</title>
        <authorList>
            <person name="Coleine C."/>
            <person name="Stajich J.E."/>
            <person name="Selbmann L."/>
        </authorList>
    </citation>
    <scope>NUCLEOTIDE SEQUENCE</scope>
    <source>
        <strain evidence="1">CCFEE 5485</strain>
    </source>
</reference>
<proteinExistence type="predicted"/>
<evidence type="ECO:0000313" key="1">
    <source>
        <dbReference type="EMBL" id="KAK3672745.1"/>
    </source>
</evidence>
<keyword evidence="2" id="KW-1185">Reference proteome</keyword>
<dbReference type="Proteomes" id="UP001274830">
    <property type="component" value="Unassembled WGS sequence"/>
</dbReference>
<gene>
    <name evidence="1" type="ORF">LTR78_007331</name>
</gene>
<dbReference type="AlphaFoldDB" id="A0AAE0TUC5"/>
<accession>A0AAE0TUC5</accession>
<comment type="caution">
    <text evidence="1">The sequence shown here is derived from an EMBL/GenBank/DDBJ whole genome shotgun (WGS) entry which is preliminary data.</text>
</comment>
<sequence length="261" mass="29244">MSKAWDDPRRETMACLLNDGDLEIMTGMSMIFEDLQLRSAIIKTSTVPLDLNAFIYENSPLYINNRTLADFMLEACTNFLHILRRMRSRIRMNRNAAIESSDQGDGLARRRQDDSTSHLSSALFVGLTNIFRRLLSIHELILDRLTDRIERIESDPVMTIPGLLSVTGETRSACAQGALFCSLSITLLEQMEEVLGVAEEPENEELGILSAEQVQTLWAVVDHSTGVAPGFGIMRPADIKMLLRQSVTVLHRLSTHQANLV</sequence>
<protein>
    <submittedName>
        <fullName evidence="1">Uncharacterized protein</fullName>
    </submittedName>
</protein>
<evidence type="ECO:0000313" key="2">
    <source>
        <dbReference type="Proteomes" id="UP001274830"/>
    </source>
</evidence>
<organism evidence="1 2">
    <name type="scientific">Recurvomyces mirabilis</name>
    <dbReference type="NCBI Taxonomy" id="574656"/>
    <lineage>
        <taxon>Eukaryota</taxon>
        <taxon>Fungi</taxon>
        <taxon>Dikarya</taxon>
        <taxon>Ascomycota</taxon>
        <taxon>Pezizomycotina</taxon>
        <taxon>Dothideomycetes</taxon>
        <taxon>Dothideomycetidae</taxon>
        <taxon>Mycosphaerellales</taxon>
        <taxon>Teratosphaeriaceae</taxon>
        <taxon>Recurvomyces</taxon>
    </lineage>
</organism>
<name>A0AAE0TUC5_9PEZI</name>